<dbReference type="AlphaFoldDB" id="A0A0K0DBJ3"/>
<organism evidence="1 2">
    <name type="scientific">Angiostrongylus cantonensis</name>
    <name type="common">Rat lungworm</name>
    <dbReference type="NCBI Taxonomy" id="6313"/>
    <lineage>
        <taxon>Eukaryota</taxon>
        <taxon>Metazoa</taxon>
        <taxon>Ecdysozoa</taxon>
        <taxon>Nematoda</taxon>
        <taxon>Chromadorea</taxon>
        <taxon>Rhabditida</taxon>
        <taxon>Rhabditina</taxon>
        <taxon>Rhabditomorpha</taxon>
        <taxon>Strongyloidea</taxon>
        <taxon>Metastrongylidae</taxon>
        <taxon>Angiostrongylus</taxon>
    </lineage>
</organism>
<reference evidence="2" key="2">
    <citation type="submission" date="2017-02" db="UniProtKB">
        <authorList>
            <consortium name="WormBaseParasite"/>
        </authorList>
    </citation>
    <scope>IDENTIFICATION</scope>
</reference>
<reference evidence="1" key="1">
    <citation type="submission" date="2012-09" db="EMBL/GenBank/DDBJ databases">
        <authorList>
            <person name="Martin A.A."/>
        </authorList>
    </citation>
    <scope>NUCLEOTIDE SEQUENCE</scope>
</reference>
<name>A0A0K0DBJ3_ANGCA</name>
<evidence type="ECO:0000313" key="2">
    <source>
        <dbReference type="WBParaSite" id="ACAC_0000780501-mRNA-1"/>
    </source>
</evidence>
<dbReference type="WBParaSite" id="ACAC_0000780501-mRNA-1">
    <property type="protein sequence ID" value="ACAC_0000780501-mRNA-1"/>
    <property type="gene ID" value="ACAC_0000780501"/>
</dbReference>
<dbReference type="Proteomes" id="UP000035642">
    <property type="component" value="Unassembled WGS sequence"/>
</dbReference>
<protein>
    <submittedName>
        <fullName evidence="2">Ferredoxin</fullName>
    </submittedName>
</protein>
<proteinExistence type="predicted"/>
<sequence>MRLWAYAGRLASRISTNGGCDATGTAPVSCHRPSTAARQIIKRSTTTGAFHSMEKAVIKCPGTALEIVARLTLEEQSLLRDALDELAARNDDASLSRDFV</sequence>
<accession>A0A0K0DBJ3</accession>
<dbReference type="STRING" id="6313.A0A0K0DBJ3"/>
<evidence type="ECO:0000313" key="1">
    <source>
        <dbReference type="Proteomes" id="UP000035642"/>
    </source>
</evidence>
<keyword evidence="1" id="KW-1185">Reference proteome</keyword>